<gene>
    <name evidence="1" type="ORF">AB675_5294</name>
</gene>
<proteinExistence type="predicted"/>
<protein>
    <submittedName>
        <fullName evidence="1">Uncharacterized protein</fullName>
    </submittedName>
</protein>
<dbReference type="RefSeq" id="XP_018002041.1">
    <property type="nucleotide sequence ID" value="XM_018145496.1"/>
</dbReference>
<evidence type="ECO:0000313" key="2">
    <source>
        <dbReference type="Proteomes" id="UP000038010"/>
    </source>
</evidence>
<dbReference type="VEuPathDB" id="FungiDB:AB675_5294"/>
<accession>A0A0N0NNY0</accession>
<evidence type="ECO:0000313" key="1">
    <source>
        <dbReference type="EMBL" id="KPI42078.1"/>
    </source>
</evidence>
<name>A0A0N0NNY0_9EURO</name>
<keyword evidence="2" id="KW-1185">Reference proteome</keyword>
<dbReference type="AlphaFoldDB" id="A0A0N0NNY0"/>
<reference evidence="1 2" key="1">
    <citation type="submission" date="2015-06" db="EMBL/GenBank/DDBJ databases">
        <title>Draft genome of the ant-associated black yeast Phialophora attae CBS 131958.</title>
        <authorList>
            <person name="Moreno L.F."/>
            <person name="Stielow B.J."/>
            <person name="de Hoog S."/>
            <person name="Vicente V.A."/>
            <person name="Weiss V.A."/>
            <person name="de Vries M."/>
            <person name="Cruz L.M."/>
            <person name="Souza E.M."/>
        </authorList>
    </citation>
    <scope>NUCLEOTIDE SEQUENCE [LARGE SCALE GENOMIC DNA]</scope>
    <source>
        <strain evidence="1 2">CBS 131958</strain>
    </source>
</reference>
<dbReference type="EMBL" id="LFJN01000008">
    <property type="protein sequence ID" value="KPI42078.1"/>
    <property type="molecule type" value="Genomic_DNA"/>
</dbReference>
<dbReference type="GeneID" id="28737376"/>
<organism evidence="1 2">
    <name type="scientific">Cyphellophora attinorum</name>
    <dbReference type="NCBI Taxonomy" id="1664694"/>
    <lineage>
        <taxon>Eukaryota</taxon>
        <taxon>Fungi</taxon>
        <taxon>Dikarya</taxon>
        <taxon>Ascomycota</taxon>
        <taxon>Pezizomycotina</taxon>
        <taxon>Eurotiomycetes</taxon>
        <taxon>Chaetothyriomycetidae</taxon>
        <taxon>Chaetothyriales</taxon>
        <taxon>Cyphellophoraceae</taxon>
        <taxon>Cyphellophora</taxon>
    </lineage>
</organism>
<dbReference type="Proteomes" id="UP000038010">
    <property type="component" value="Unassembled WGS sequence"/>
</dbReference>
<sequence>MVWAAEAVKRVKKCIDQLLGLDGMATSEQNGRVQVTARASTSQADTIQSIDVDGTKPAELIEYLCDHLIGVWPVSPTDSTITCKASLVLNPDTLEVAEIVALGKIIAELNTSFDKYGNPSRRRSLSPDLRAKFEKFDGNRELSPDRLESLEHLGLRVPGYDNTPWQKGIIPAIFDRLDPLFALAELGIRRWFVGRGSVDEGGRMERRARTIGTWYNNALVDRATSDAMYCILDPLPDDLADHYAYVKEYSRFVKEDIRHHPAVGEYNSQGRHPSEFLNGLPRIAKTGCYNSIASLEVTFHRNVDEANTAILLIVISRHSKPNIERYFVGARVNKEFVAAGAGMELLAQQQGQTDKEAAKEKHIDWTMFTAYQSPHTIHFIPFTAAQSPLTSHHHPIAHLHALLDFTMFSSTTTSIIAAIIGCPQCDDDHDDIRRISIYPPASEMLRRRPDYLPGRSTMELLVAMLALAFALRVPTLSLGREQKSGQRDYFHSRNVKIDKQTTVLGFDSTVSKAVASVPVPLDTKINHTSRLQDNFGVALIVLLPQTQNLNVVEACTVFMRVEDTPQSTEA</sequence>
<comment type="caution">
    <text evidence="1">The sequence shown here is derived from an EMBL/GenBank/DDBJ whole genome shotgun (WGS) entry which is preliminary data.</text>
</comment>